<evidence type="ECO:0000313" key="2">
    <source>
        <dbReference type="EMBL" id="ACL53358.1"/>
    </source>
</evidence>
<feature type="compositionally biased region" description="Basic and acidic residues" evidence="1">
    <location>
        <begin position="30"/>
        <end position="39"/>
    </location>
</feature>
<organism evidence="2">
    <name type="scientific">Zea mays</name>
    <name type="common">Maize</name>
    <dbReference type="NCBI Taxonomy" id="4577"/>
    <lineage>
        <taxon>Eukaryota</taxon>
        <taxon>Viridiplantae</taxon>
        <taxon>Streptophyta</taxon>
        <taxon>Embryophyta</taxon>
        <taxon>Tracheophyta</taxon>
        <taxon>Spermatophyta</taxon>
        <taxon>Magnoliopsida</taxon>
        <taxon>Liliopsida</taxon>
        <taxon>Poales</taxon>
        <taxon>Poaceae</taxon>
        <taxon>PACMAD clade</taxon>
        <taxon>Panicoideae</taxon>
        <taxon>Andropogonodae</taxon>
        <taxon>Andropogoneae</taxon>
        <taxon>Tripsacinae</taxon>
        <taxon>Zea</taxon>
    </lineage>
</organism>
<reference evidence="2" key="1">
    <citation type="journal article" date="2009" name="PLoS Genet.">
        <title>Sequencing, mapping, and analysis of 27,455 maize full-length cDNAs.</title>
        <authorList>
            <person name="Soderlund C."/>
            <person name="Descour A."/>
            <person name="Kudrna D."/>
            <person name="Bomhoff M."/>
            <person name="Boyd L."/>
            <person name="Currie J."/>
            <person name="Angelova A."/>
            <person name="Collura K."/>
            <person name="Wissotski M."/>
            <person name="Ashley E."/>
            <person name="Morrow D."/>
            <person name="Fernandes J."/>
            <person name="Walbot V."/>
            <person name="Yu Y."/>
        </authorList>
    </citation>
    <scope>NUCLEOTIDE SEQUENCE</scope>
    <source>
        <strain evidence="2">B73</strain>
    </source>
</reference>
<proteinExistence type="evidence at transcript level"/>
<name>B7ZZK9_MAIZE</name>
<dbReference type="AlphaFoldDB" id="B7ZZK9"/>
<feature type="compositionally biased region" description="Basic and acidic residues" evidence="1">
    <location>
        <begin position="1"/>
        <end position="20"/>
    </location>
</feature>
<reference evidence="2" key="2">
    <citation type="submission" date="2012-06" db="EMBL/GenBank/DDBJ databases">
        <authorList>
            <person name="Yu Y."/>
            <person name="Currie J."/>
            <person name="Lomeli R."/>
            <person name="Angelova A."/>
            <person name="Collura K."/>
            <person name="Wissotski M."/>
            <person name="Campos D."/>
            <person name="Kudrna D."/>
            <person name="Golser W."/>
            <person name="Ashely E."/>
            <person name="Descour A."/>
            <person name="Fernandes J."/>
            <person name="Soderlund C."/>
            <person name="Walbot V."/>
        </authorList>
    </citation>
    <scope>NUCLEOTIDE SEQUENCE</scope>
    <source>
        <strain evidence="2">B73</strain>
    </source>
</reference>
<feature type="compositionally biased region" description="Basic residues" evidence="1">
    <location>
        <begin position="150"/>
        <end position="161"/>
    </location>
</feature>
<dbReference type="EMBL" id="BT054751">
    <property type="protein sequence ID" value="ACL53358.1"/>
    <property type="molecule type" value="mRNA"/>
</dbReference>
<feature type="region of interest" description="Disordered" evidence="1">
    <location>
        <begin position="1"/>
        <end position="161"/>
    </location>
</feature>
<accession>B7ZZK9</accession>
<evidence type="ECO:0000256" key="1">
    <source>
        <dbReference type="SAM" id="MobiDB-lite"/>
    </source>
</evidence>
<protein>
    <submittedName>
        <fullName evidence="2">Uncharacterized protein</fullName>
    </submittedName>
</protein>
<sequence>MQSRAVTRDEPIRFTGRDRGCSPGSPGRRSTPEWHEVSHRPSTMAREGDGACAQRTGTTGGVPGLRLKRGAELAAGRHAQRMRRGRDDQERGAGGRAHWRSRARALSGELQYRGTTSWKRERTRGEAGGQIRPLPGEHADEAWWRSTGRGSRKKRHGRAER</sequence>